<sequence length="356" mass="40040">MDLSHMMTAHLATATEDEKLRSLCDEQNKVGMQNCLSSETPLGRSSEPSSPGPLTITNVEELCKRLEKHKKELVDLVEGLIQHTEKGDKEGTWKFALAAVKELQLLPRANQPIDSLPIGKMTYEDVEKYFGLEPQRPLRGTSWEGPLPHIQLPQCAYQMLEIFDKFARRSVKNEAMIRCRLNNILFAVLDSVMTSAPDDTHPLNLQTETHLVSRPFQVGGKYCQAQGQCDYTVWYGEEVREQAINLVIVETKRPGHVSLGEGQALGYMAVVHQERKLSKRARNATVYGVATDGKTFYFLCINDESKWDRIVLDTAQLDAVVDLLAFIMKEAMTISPFTSRHTSKNASMEDDPLVLS</sequence>
<dbReference type="VEuPathDB" id="FungiDB:PEXP_020010"/>
<accession>A0A0A2J8C7</accession>
<dbReference type="OrthoDB" id="2103397at2759"/>
<dbReference type="Proteomes" id="UP000030143">
    <property type="component" value="Unassembled WGS sequence"/>
</dbReference>
<name>A0A0A2J8C7_PENEN</name>
<keyword evidence="3" id="KW-1185">Reference proteome</keyword>
<reference evidence="2 3" key="1">
    <citation type="journal article" date="2015" name="Mol. Plant Microbe Interact.">
        <title>Genome, transcriptome, and functional analyses of Penicillium expansum provide new insights into secondary metabolism and pathogenicity.</title>
        <authorList>
            <person name="Ballester A.R."/>
            <person name="Marcet-Houben M."/>
            <person name="Levin E."/>
            <person name="Sela N."/>
            <person name="Selma-Lazaro C."/>
            <person name="Carmona L."/>
            <person name="Wisniewski M."/>
            <person name="Droby S."/>
            <person name="Gonzalez-Candelas L."/>
            <person name="Gabaldon T."/>
        </authorList>
    </citation>
    <scope>NUCLEOTIDE SEQUENCE [LARGE SCALE GENOMIC DNA]</scope>
    <source>
        <strain evidence="2 3">MD-8</strain>
    </source>
</reference>
<comment type="caution">
    <text evidence="2">The sequence shown here is derived from an EMBL/GenBank/DDBJ whole genome shotgun (WGS) entry which is preliminary data.</text>
</comment>
<organism evidence="2 3">
    <name type="scientific">Penicillium expansum</name>
    <name type="common">Blue mold rot fungus</name>
    <dbReference type="NCBI Taxonomy" id="27334"/>
    <lineage>
        <taxon>Eukaryota</taxon>
        <taxon>Fungi</taxon>
        <taxon>Dikarya</taxon>
        <taxon>Ascomycota</taxon>
        <taxon>Pezizomycotina</taxon>
        <taxon>Eurotiomycetes</taxon>
        <taxon>Eurotiomycetidae</taxon>
        <taxon>Eurotiales</taxon>
        <taxon>Aspergillaceae</taxon>
        <taxon>Penicillium</taxon>
    </lineage>
</organism>
<dbReference type="RefSeq" id="XP_016594509.1">
    <property type="nucleotide sequence ID" value="XM_016737937.1"/>
</dbReference>
<gene>
    <name evidence="2" type="ORF">PEX2_006600</name>
</gene>
<protein>
    <submittedName>
        <fullName evidence="2">Uncharacterized protein</fullName>
    </submittedName>
</protein>
<dbReference type="EMBL" id="JQFZ01000283">
    <property type="protein sequence ID" value="KGO51584.1"/>
    <property type="molecule type" value="Genomic_DNA"/>
</dbReference>
<dbReference type="HOGENOM" id="CLU_787789_0_0_1"/>
<dbReference type="GeneID" id="27673356"/>
<dbReference type="PhylomeDB" id="A0A0A2J8C7"/>
<evidence type="ECO:0000256" key="1">
    <source>
        <dbReference type="SAM" id="MobiDB-lite"/>
    </source>
</evidence>
<evidence type="ECO:0000313" key="2">
    <source>
        <dbReference type="EMBL" id="KGO51584.1"/>
    </source>
</evidence>
<feature type="region of interest" description="Disordered" evidence="1">
    <location>
        <begin position="36"/>
        <end position="55"/>
    </location>
</feature>
<evidence type="ECO:0000313" key="3">
    <source>
        <dbReference type="Proteomes" id="UP000030143"/>
    </source>
</evidence>
<proteinExistence type="predicted"/>
<dbReference type="STRING" id="27334.A0A0A2J8C7"/>
<dbReference type="AlphaFoldDB" id="A0A0A2J8C7"/>